<dbReference type="EMBL" id="LLZZ01000123">
    <property type="protein sequence ID" value="KTB02625.1"/>
    <property type="molecule type" value="Genomic_DNA"/>
</dbReference>
<dbReference type="Pfam" id="PF03619">
    <property type="entry name" value="Solute_trans_a"/>
    <property type="match status" value="1"/>
</dbReference>
<feature type="transmembrane region" description="Helical" evidence="5">
    <location>
        <begin position="174"/>
        <end position="195"/>
    </location>
</feature>
<evidence type="ECO:0000256" key="4">
    <source>
        <dbReference type="ARBA" id="ARBA00023136"/>
    </source>
</evidence>
<feature type="transmembrane region" description="Helical" evidence="5">
    <location>
        <begin position="248"/>
        <end position="267"/>
    </location>
</feature>
<comment type="subcellular location">
    <subcellularLocation>
        <location evidence="1">Membrane</location>
        <topology evidence="1">Multi-pass membrane protein</topology>
    </subcellularLocation>
</comment>
<evidence type="ECO:0000256" key="5">
    <source>
        <dbReference type="SAM" id="Phobius"/>
    </source>
</evidence>
<feature type="transmembrane region" description="Helical" evidence="5">
    <location>
        <begin position="20"/>
        <end position="39"/>
    </location>
</feature>
<keyword evidence="4 5" id="KW-0472">Membrane</keyword>
<sequence>MGVATLFEELLNGCLAKYSALFSMLAMFMALYTILRHLMNYRKPYEQRLSIRILIVVPIFCITCLLSVLFPFYARRFVDPIREVYEAVVIYTFFSLLITYLGGEYEIISRRGLKHQPVNHFVPLVGQLLKKVDISNPNDFLWIKRGILQYVWFKPIYSISMICIDIWGLKQFEIALVVLFNISVSLSLYELALFWKCLYQDLLPFHPWPKFLCVKLIIFVSYWQGLIIQVLGYYRLLGKSIEYKHSELGYIYRNALLCFEMIGFAYLHQKAFPWEDYSIKSIPMGARMKLRYAIRDCFGIQDLIWDSKQALNGNTYYNYRNFDPSVETSLLGGVNRDTRIDRINEGLRFTNNGESRYWIDYGAIESGAQVSESIRNTDSAKDISADWDDSIDTSRYVQADPNYPVVWNIAGARYTNSTAQLRNEIIGRSSSTN</sequence>
<evidence type="ECO:0000256" key="1">
    <source>
        <dbReference type="ARBA" id="ARBA00004141"/>
    </source>
</evidence>
<dbReference type="GO" id="GO:0044395">
    <property type="term" value="P:protein targeting to vacuolar membrane"/>
    <property type="evidence" value="ECO:0007669"/>
    <property type="project" value="EnsemblFungi"/>
</dbReference>
<evidence type="ECO:0000256" key="2">
    <source>
        <dbReference type="ARBA" id="ARBA00022692"/>
    </source>
</evidence>
<evidence type="ECO:0000313" key="6">
    <source>
        <dbReference type="EMBL" id="KTB02625.1"/>
    </source>
</evidence>
<feature type="transmembrane region" description="Helical" evidence="5">
    <location>
        <begin position="216"/>
        <end position="236"/>
    </location>
</feature>
<proteinExistence type="predicted"/>
<feature type="transmembrane region" description="Helical" evidence="5">
    <location>
        <begin position="51"/>
        <end position="72"/>
    </location>
</feature>
<dbReference type="SMART" id="SM01417">
    <property type="entry name" value="Solute_trans_a"/>
    <property type="match status" value="1"/>
</dbReference>
<dbReference type="InterPro" id="IPR005178">
    <property type="entry name" value="Ostalpha/TMEM184C"/>
</dbReference>
<dbReference type="PANTHER" id="PTHR23423">
    <property type="entry name" value="ORGANIC SOLUTE TRANSPORTER-RELATED"/>
    <property type="match status" value="1"/>
</dbReference>
<gene>
    <name evidence="6" type="ORF">AO440_003598</name>
</gene>
<evidence type="ECO:0000313" key="7">
    <source>
        <dbReference type="Proteomes" id="UP000054886"/>
    </source>
</evidence>
<dbReference type="VEuPathDB" id="FungiDB:GVI51_K08085"/>
<feature type="transmembrane region" description="Helical" evidence="5">
    <location>
        <begin position="84"/>
        <end position="103"/>
    </location>
</feature>
<feature type="transmembrane region" description="Helical" evidence="5">
    <location>
        <begin position="150"/>
        <end position="168"/>
    </location>
</feature>
<accession>A0A0W0EIN3</accession>
<dbReference type="AlphaFoldDB" id="A0A0W0EIN3"/>
<name>A0A0W0EIN3_CANGB</name>
<dbReference type="VEuPathDB" id="FungiDB:GWK60_K08041"/>
<dbReference type="GO" id="GO:0007033">
    <property type="term" value="P:vacuole organization"/>
    <property type="evidence" value="ECO:0007669"/>
    <property type="project" value="EnsemblFungi"/>
</dbReference>
<keyword evidence="2 5" id="KW-0812">Transmembrane</keyword>
<protein>
    <submittedName>
        <fullName evidence="6">Transmembrane protein 184-like protein</fullName>
    </submittedName>
</protein>
<reference evidence="6 7" key="1">
    <citation type="submission" date="2015-10" db="EMBL/GenBank/DDBJ databases">
        <title>Draft genomes sequences of Candida glabrata isolates 1A, 1B, 2A, 2B, 3A and 3B.</title>
        <authorList>
            <person name="Haavelsrud O.E."/>
            <person name="Gaustad P."/>
        </authorList>
    </citation>
    <scope>NUCLEOTIDE SEQUENCE [LARGE SCALE GENOMIC DNA]</scope>
    <source>
        <strain evidence="6">910700640</strain>
    </source>
</reference>
<keyword evidence="3 5" id="KW-1133">Transmembrane helix</keyword>
<dbReference type="VEuPathDB" id="FungiDB:B1J91_K08228g"/>
<organism evidence="6 7">
    <name type="scientific">Candida glabrata</name>
    <name type="common">Yeast</name>
    <name type="synonym">Torulopsis glabrata</name>
    <dbReference type="NCBI Taxonomy" id="5478"/>
    <lineage>
        <taxon>Eukaryota</taxon>
        <taxon>Fungi</taxon>
        <taxon>Dikarya</taxon>
        <taxon>Ascomycota</taxon>
        <taxon>Saccharomycotina</taxon>
        <taxon>Saccharomycetes</taxon>
        <taxon>Saccharomycetales</taxon>
        <taxon>Saccharomycetaceae</taxon>
        <taxon>Nakaseomyces</taxon>
    </lineage>
</organism>
<evidence type="ECO:0000256" key="3">
    <source>
        <dbReference type="ARBA" id="ARBA00022989"/>
    </source>
</evidence>
<comment type="caution">
    <text evidence="6">The sequence shown here is derived from an EMBL/GenBank/DDBJ whole genome shotgun (WGS) entry which is preliminary data.</text>
</comment>
<dbReference type="Proteomes" id="UP000054886">
    <property type="component" value="Unassembled WGS sequence"/>
</dbReference>
<dbReference type="GO" id="GO:0005774">
    <property type="term" value="C:vacuolar membrane"/>
    <property type="evidence" value="ECO:0007669"/>
    <property type="project" value="EnsemblFungi"/>
</dbReference>
<dbReference type="VEuPathDB" id="FungiDB:CAGL0K08228g"/>